<dbReference type="GO" id="GO:0030272">
    <property type="term" value="F:5-formyltetrahydrofolate cyclo-ligase activity"/>
    <property type="evidence" value="ECO:0007669"/>
    <property type="project" value="UniProtKB-EC"/>
</dbReference>
<keyword evidence="6" id="KW-0436">Ligase</keyword>
<protein>
    <recommendedName>
        <fullName evidence="5">5-formyltetrahydrofolate cyclo-ligase</fullName>
        <ecNumber evidence="5">6.3.3.2</ecNumber>
    </recommendedName>
</protein>
<evidence type="ECO:0000313" key="7">
    <source>
        <dbReference type="Proteomes" id="UP000316256"/>
    </source>
</evidence>
<evidence type="ECO:0000256" key="2">
    <source>
        <dbReference type="ARBA" id="ARBA00022741"/>
    </source>
</evidence>
<dbReference type="GO" id="GO:0009396">
    <property type="term" value="P:folic acid-containing compound biosynthetic process"/>
    <property type="evidence" value="ECO:0007669"/>
    <property type="project" value="TreeGrafter"/>
</dbReference>
<keyword evidence="2 4" id="KW-0547">Nucleotide-binding</keyword>
<evidence type="ECO:0000256" key="3">
    <source>
        <dbReference type="ARBA" id="ARBA00022840"/>
    </source>
</evidence>
<dbReference type="AlphaFoldDB" id="A0A541BNY0"/>
<keyword evidence="5" id="KW-0460">Magnesium</keyword>
<comment type="similarity">
    <text evidence="1 5">Belongs to the 5-formyltetrahydrofolate cyclo-ligase family.</text>
</comment>
<dbReference type="GO" id="GO:0005524">
    <property type="term" value="F:ATP binding"/>
    <property type="evidence" value="ECO:0007669"/>
    <property type="project" value="UniProtKB-KW"/>
</dbReference>
<keyword evidence="7" id="KW-1185">Reference proteome</keyword>
<dbReference type="EC" id="6.3.3.2" evidence="5"/>
<evidence type="ECO:0000256" key="5">
    <source>
        <dbReference type="RuleBase" id="RU361279"/>
    </source>
</evidence>
<comment type="caution">
    <text evidence="6">The sequence shown here is derived from an EMBL/GenBank/DDBJ whole genome shotgun (WGS) entry which is preliminary data.</text>
</comment>
<dbReference type="OrthoDB" id="3242798at2"/>
<dbReference type="PIRSF" id="PIRSF006806">
    <property type="entry name" value="FTHF_cligase"/>
    <property type="match status" value="1"/>
</dbReference>
<keyword evidence="3 4" id="KW-0067">ATP-binding</keyword>
<dbReference type="SUPFAM" id="SSF100950">
    <property type="entry name" value="NagB/RpiA/CoA transferase-like"/>
    <property type="match status" value="1"/>
</dbReference>
<evidence type="ECO:0000256" key="4">
    <source>
        <dbReference type="PIRSR" id="PIRSR006806-1"/>
    </source>
</evidence>
<dbReference type="Pfam" id="PF01812">
    <property type="entry name" value="5-FTHF_cyc-lig"/>
    <property type="match status" value="1"/>
</dbReference>
<feature type="binding site" evidence="4">
    <location>
        <position position="62"/>
    </location>
    <ligand>
        <name>substrate</name>
    </ligand>
</feature>
<organism evidence="6 7">
    <name type="scientific">Rhodococcus spelaei</name>
    <dbReference type="NCBI Taxonomy" id="2546320"/>
    <lineage>
        <taxon>Bacteria</taxon>
        <taxon>Bacillati</taxon>
        <taxon>Actinomycetota</taxon>
        <taxon>Actinomycetes</taxon>
        <taxon>Mycobacteriales</taxon>
        <taxon>Nocardiaceae</taxon>
        <taxon>Rhodococcus</taxon>
    </lineage>
</organism>
<sequence length="202" mass="21320">MDSPGRTPSAPALTKSQWRERVLAARRTLDPDVRAAEDRAVAAAAHDLGTTAGASATVCAYVPVGREPGSIEMVESLSLVVGRVLLPVAGAPGPLQWAPYRGRDALVRASFGLLEPARPHLPPEAVAEAALVLVPALAVDRRGVRLGRGAGFYDRSLALADPGARLIAVVRDDELVDQLPEDPHDIRMGEALTPARGVQLLR</sequence>
<feature type="binding site" evidence="4">
    <location>
        <begin position="15"/>
        <end position="19"/>
    </location>
    <ligand>
        <name>ATP</name>
        <dbReference type="ChEBI" id="CHEBI:30616"/>
    </ligand>
</feature>
<name>A0A541BNY0_9NOCA</name>
<gene>
    <name evidence="6" type="ORF">FK531_05100</name>
</gene>
<keyword evidence="5" id="KW-0479">Metal-binding</keyword>
<dbReference type="RefSeq" id="WP_142095793.1">
    <property type="nucleotide sequence ID" value="NZ_VIGH01000002.1"/>
</dbReference>
<dbReference type="Proteomes" id="UP000316256">
    <property type="component" value="Unassembled WGS sequence"/>
</dbReference>
<evidence type="ECO:0000313" key="6">
    <source>
        <dbReference type="EMBL" id="TQF74041.1"/>
    </source>
</evidence>
<evidence type="ECO:0000256" key="1">
    <source>
        <dbReference type="ARBA" id="ARBA00010638"/>
    </source>
</evidence>
<comment type="catalytic activity">
    <reaction evidence="5">
        <text>(6S)-5-formyl-5,6,7,8-tetrahydrofolate + ATP = (6R)-5,10-methenyltetrahydrofolate + ADP + phosphate</text>
        <dbReference type="Rhea" id="RHEA:10488"/>
        <dbReference type="ChEBI" id="CHEBI:30616"/>
        <dbReference type="ChEBI" id="CHEBI:43474"/>
        <dbReference type="ChEBI" id="CHEBI:57455"/>
        <dbReference type="ChEBI" id="CHEBI:57457"/>
        <dbReference type="ChEBI" id="CHEBI:456216"/>
        <dbReference type="EC" id="6.3.3.2"/>
    </reaction>
</comment>
<dbReference type="GO" id="GO:0046872">
    <property type="term" value="F:metal ion binding"/>
    <property type="evidence" value="ECO:0007669"/>
    <property type="project" value="UniProtKB-KW"/>
</dbReference>
<dbReference type="InterPro" id="IPR024185">
    <property type="entry name" value="FTHF_cligase-like_sf"/>
</dbReference>
<dbReference type="Gene3D" id="3.40.50.10420">
    <property type="entry name" value="NagB/RpiA/CoA transferase-like"/>
    <property type="match status" value="1"/>
</dbReference>
<dbReference type="GO" id="GO:0035999">
    <property type="term" value="P:tetrahydrofolate interconversion"/>
    <property type="evidence" value="ECO:0007669"/>
    <property type="project" value="TreeGrafter"/>
</dbReference>
<feature type="binding site" evidence="4">
    <location>
        <position position="67"/>
    </location>
    <ligand>
        <name>substrate</name>
    </ligand>
</feature>
<dbReference type="EMBL" id="VIGH01000002">
    <property type="protein sequence ID" value="TQF74041.1"/>
    <property type="molecule type" value="Genomic_DNA"/>
</dbReference>
<feature type="binding site" evidence="4">
    <location>
        <begin position="145"/>
        <end position="153"/>
    </location>
    <ligand>
        <name>ATP</name>
        <dbReference type="ChEBI" id="CHEBI:30616"/>
    </ligand>
</feature>
<proteinExistence type="inferred from homology"/>
<reference evidence="6 7" key="1">
    <citation type="submission" date="2019-06" db="EMBL/GenBank/DDBJ databases">
        <title>Rhodococcus spaelei sp. nov., isolated from a cave.</title>
        <authorList>
            <person name="Lee S.D."/>
        </authorList>
    </citation>
    <scope>NUCLEOTIDE SEQUENCE [LARGE SCALE GENOMIC DNA]</scope>
    <source>
        <strain evidence="6 7">C9-5</strain>
    </source>
</reference>
<dbReference type="InterPro" id="IPR037171">
    <property type="entry name" value="NagB/RpiA_transferase-like"/>
</dbReference>
<dbReference type="PANTHER" id="PTHR23407">
    <property type="entry name" value="ATPASE INHIBITOR/5-FORMYLTETRAHYDROFOLATE CYCLO-LIGASE"/>
    <property type="match status" value="1"/>
</dbReference>
<comment type="cofactor">
    <cofactor evidence="5">
        <name>Mg(2+)</name>
        <dbReference type="ChEBI" id="CHEBI:18420"/>
    </cofactor>
</comment>
<dbReference type="InterPro" id="IPR002698">
    <property type="entry name" value="FTHF_cligase"/>
</dbReference>
<dbReference type="NCBIfam" id="TIGR02727">
    <property type="entry name" value="MTHFS_bact"/>
    <property type="match status" value="1"/>
</dbReference>
<dbReference type="PANTHER" id="PTHR23407:SF1">
    <property type="entry name" value="5-FORMYLTETRAHYDROFOLATE CYCLO-LIGASE"/>
    <property type="match status" value="1"/>
</dbReference>
<accession>A0A541BNY0</accession>